<evidence type="ECO:0000256" key="1">
    <source>
        <dbReference type="SAM" id="MobiDB-lite"/>
    </source>
</evidence>
<organism evidence="2 3">
    <name type="scientific">Nocardiopsis endophytica</name>
    <dbReference type="NCBI Taxonomy" id="3018445"/>
    <lineage>
        <taxon>Bacteria</taxon>
        <taxon>Bacillati</taxon>
        <taxon>Actinomycetota</taxon>
        <taxon>Actinomycetes</taxon>
        <taxon>Streptosporangiales</taxon>
        <taxon>Nocardiopsidaceae</taxon>
        <taxon>Nocardiopsis</taxon>
    </lineage>
</organism>
<accession>A0ABT4U6D6</accession>
<feature type="non-terminal residue" evidence="2">
    <location>
        <position position="131"/>
    </location>
</feature>
<evidence type="ECO:0000313" key="2">
    <source>
        <dbReference type="EMBL" id="MDA2812498.1"/>
    </source>
</evidence>
<dbReference type="EMBL" id="JAQFWQ010000052">
    <property type="protein sequence ID" value="MDA2812498.1"/>
    <property type="molecule type" value="Genomic_DNA"/>
</dbReference>
<feature type="region of interest" description="Disordered" evidence="1">
    <location>
        <begin position="75"/>
        <end position="131"/>
    </location>
</feature>
<dbReference type="Proteomes" id="UP001527866">
    <property type="component" value="Unassembled WGS sequence"/>
</dbReference>
<evidence type="ECO:0000313" key="3">
    <source>
        <dbReference type="Proteomes" id="UP001527866"/>
    </source>
</evidence>
<name>A0ABT4U6D6_9ACTN</name>
<gene>
    <name evidence="2" type="ORF">O4J56_17780</name>
</gene>
<dbReference type="RefSeq" id="WP_270687085.1">
    <property type="nucleotide sequence ID" value="NZ_JAQFWQ010000052.1"/>
</dbReference>
<protein>
    <submittedName>
        <fullName evidence="2">Uncharacterized protein</fullName>
    </submittedName>
</protein>
<comment type="caution">
    <text evidence="2">The sequence shown here is derived from an EMBL/GenBank/DDBJ whole genome shotgun (WGS) entry which is preliminary data.</text>
</comment>
<proteinExistence type="predicted"/>
<keyword evidence="3" id="KW-1185">Reference proteome</keyword>
<reference evidence="2 3" key="1">
    <citation type="submission" date="2023-01" db="EMBL/GenBank/DDBJ databases">
        <title>Draft genome sequence of Nocardiopsis sp. RSe5-2 isolated from halophytes.</title>
        <authorList>
            <person name="Duangmal K."/>
            <person name="Chantavorakit T."/>
        </authorList>
    </citation>
    <scope>NUCLEOTIDE SEQUENCE [LARGE SCALE GENOMIC DNA]</scope>
    <source>
        <strain evidence="2 3">RSe5-2</strain>
    </source>
</reference>
<sequence>MNRNPHITARLAADGTGVLTVDGAEQPVSADDISQARTRVIGLVAEHAAALGRALPLSAHEPDGRTFSLLIHSDGSVEEALTEDTPPPAQAAAEESGQALGPAAAPADLKQGALQEPAQDTAAADGPTVDA</sequence>